<sequence length="249" mass="29361">IQTFNILNNGVSPLSQDDRCQLNNVIVCYERESKANTQKYLNFLNSRMTLHDFVNNECGIYTAFISYFKSIPEFHQLYIEDQITLIRCNLRLLMPLGYLELNNFVEHPIPNDIMLPIHGKAFHTKMTNINKKFVIFVYNSTVIKLVLIILLFSTSLLTMDSMRLMNISIQNIKQLYESQNFYTELLWKYMLHTYGEPESIMMFNLIISQCLNLQNLTIERDEQLRKKTEFSTIVPLMQSVLQIPYQNFV</sequence>
<dbReference type="Proteomes" id="UP000681722">
    <property type="component" value="Unassembled WGS sequence"/>
</dbReference>
<protein>
    <submittedName>
        <fullName evidence="5">Uncharacterized protein</fullName>
    </submittedName>
</protein>
<keyword evidence="2" id="KW-0804">Transcription</keyword>
<reference evidence="5" key="1">
    <citation type="submission" date="2021-02" db="EMBL/GenBank/DDBJ databases">
        <authorList>
            <person name="Nowell W R."/>
        </authorList>
    </citation>
    <scope>NUCLEOTIDE SEQUENCE</scope>
</reference>
<dbReference type="Gene3D" id="1.10.565.10">
    <property type="entry name" value="Retinoid X Receptor"/>
    <property type="match status" value="1"/>
</dbReference>
<dbReference type="EMBL" id="CAJNOQ010032727">
    <property type="protein sequence ID" value="CAF1586626.1"/>
    <property type="molecule type" value="Genomic_DNA"/>
</dbReference>
<evidence type="ECO:0000256" key="2">
    <source>
        <dbReference type="ARBA" id="ARBA00023163"/>
    </source>
</evidence>
<name>A0A815ZME1_9BILA</name>
<comment type="caution">
    <text evidence="5">The sequence shown here is derived from an EMBL/GenBank/DDBJ whole genome shotgun (WGS) entry which is preliminary data.</text>
</comment>
<keyword evidence="4" id="KW-1133">Transmembrane helix</keyword>
<gene>
    <name evidence="5" type="ORF">GPM918_LOCUS41460</name>
    <name evidence="6" type="ORF">SRO942_LOCUS42511</name>
</gene>
<keyword evidence="3" id="KW-0675">Receptor</keyword>
<dbReference type="InterPro" id="IPR035500">
    <property type="entry name" value="NHR-like_dom_sf"/>
</dbReference>
<feature type="transmembrane region" description="Helical" evidence="4">
    <location>
        <begin position="133"/>
        <end position="157"/>
    </location>
</feature>
<dbReference type="OrthoDB" id="10005198at2759"/>
<evidence type="ECO:0000256" key="3">
    <source>
        <dbReference type="ARBA" id="ARBA00023170"/>
    </source>
</evidence>
<evidence type="ECO:0000313" key="6">
    <source>
        <dbReference type="EMBL" id="CAF4456481.1"/>
    </source>
</evidence>
<evidence type="ECO:0000256" key="1">
    <source>
        <dbReference type="ARBA" id="ARBA00023015"/>
    </source>
</evidence>
<organism evidence="5 7">
    <name type="scientific">Didymodactylos carnosus</name>
    <dbReference type="NCBI Taxonomy" id="1234261"/>
    <lineage>
        <taxon>Eukaryota</taxon>
        <taxon>Metazoa</taxon>
        <taxon>Spiralia</taxon>
        <taxon>Gnathifera</taxon>
        <taxon>Rotifera</taxon>
        <taxon>Eurotatoria</taxon>
        <taxon>Bdelloidea</taxon>
        <taxon>Philodinida</taxon>
        <taxon>Philodinidae</taxon>
        <taxon>Didymodactylos</taxon>
    </lineage>
</organism>
<keyword evidence="4" id="KW-0812">Transmembrane</keyword>
<keyword evidence="1" id="KW-0805">Transcription regulation</keyword>
<dbReference type="EMBL" id="CAJOBC010098783">
    <property type="protein sequence ID" value="CAF4456481.1"/>
    <property type="molecule type" value="Genomic_DNA"/>
</dbReference>
<dbReference type="AlphaFoldDB" id="A0A815ZME1"/>
<feature type="non-terminal residue" evidence="5">
    <location>
        <position position="1"/>
    </location>
</feature>
<evidence type="ECO:0000313" key="5">
    <source>
        <dbReference type="EMBL" id="CAF1586626.1"/>
    </source>
</evidence>
<keyword evidence="4" id="KW-0472">Membrane</keyword>
<evidence type="ECO:0000256" key="4">
    <source>
        <dbReference type="SAM" id="Phobius"/>
    </source>
</evidence>
<proteinExistence type="predicted"/>
<accession>A0A815ZME1</accession>
<dbReference type="SUPFAM" id="SSF48508">
    <property type="entry name" value="Nuclear receptor ligand-binding domain"/>
    <property type="match status" value="1"/>
</dbReference>
<keyword evidence="7" id="KW-1185">Reference proteome</keyword>
<dbReference type="Proteomes" id="UP000663829">
    <property type="component" value="Unassembled WGS sequence"/>
</dbReference>
<evidence type="ECO:0000313" key="7">
    <source>
        <dbReference type="Proteomes" id="UP000663829"/>
    </source>
</evidence>